<gene>
    <name evidence="3" type="ORF">DEM34_04140</name>
</gene>
<keyword evidence="4" id="KW-1185">Reference proteome</keyword>
<dbReference type="Proteomes" id="UP000245474">
    <property type="component" value="Unassembled WGS sequence"/>
</dbReference>
<keyword evidence="1" id="KW-0812">Transmembrane</keyword>
<keyword evidence="1" id="KW-1133">Transmembrane helix</keyword>
<feature type="signal peptide" evidence="2">
    <location>
        <begin position="1"/>
        <end position="20"/>
    </location>
</feature>
<keyword evidence="1" id="KW-0472">Membrane</keyword>
<feature type="transmembrane region" description="Helical" evidence="1">
    <location>
        <begin position="156"/>
        <end position="177"/>
    </location>
</feature>
<accession>A0A2U2N5P0</accession>
<comment type="caution">
    <text evidence="3">The sequence shown here is derived from an EMBL/GenBank/DDBJ whole genome shotgun (WGS) entry which is preliminary data.</text>
</comment>
<feature type="chain" id="PRO_5015613475" evidence="2">
    <location>
        <begin position="21"/>
        <end position="184"/>
    </location>
</feature>
<dbReference type="RefSeq" id="WP_109676564.1">
    <property type="nucleotide sequence ID" value="NZ_CP086615.1"/>
</dbReference>
<protein>
    <submittedName>
        <fullName evidence="3">Uncharacterized protein</fullName>
    </submittedName>
</protein>
<organism evidence="3 4">
    <name type="scientific">Sediminicurvatus halobius</name>
    <dbReference type="NCBI Taxonomy" id="2182432"/>
    <lineage>
        <taxon>Bacteria</taxon>
        <taxon>Pseudomonadati</taxon>
        <taxon>Pseudomonadota</taxon>
        <taxon>Gammaproteobacteria</taxon>
        <taxon>Chromatiales</taxon>
        <taxon>Ectothiorhodospiraceae</taxon>
        <taxon>Sediminicurvatus</taxon>
    </lineage>
</organism>
<sequence>MVRLLFVSLLLASVATAVTAEEPARSDADEVRERFEALIAAREAEQSSGGTGNMPPLGSPLLSGDMEFSAENEALQQEAIGAYLRHVMTSNEHQLRVFRWQLLSSKIIFGVVVLLVGSGIYFAAVQFHHGLREGGGEAGSTEFEASATGVRVSSPVLGVIILTISLAFFYLYLVHVYPIEFVGT</sequence>
<reference evidence="3 4" key="1">
    <citation type="submission" date="2018-05" db="EMBL/GenBank/DDBJ databases">
        <title>Spiribacter halobius sp. nov., a moderately halophilic bacterium isolated from marine solar saltern.</title>
        <authorList>
            <person name="Zheng W.-S."/>
            <person name="Lu D.-C."/>
            <person name="Du Z.-J."/>
        </authorList>
    </citation>
    <scope>NUCLEOTIDE SEQUENCE [LARGE SCALE GENOMIC DNA]</scope>
    <source>
        <strain evidence="3 4">E85</strain>
    </source>
</reference>
<evidence type="ECO:0000256" key="1">
    <source>
        <dbReference type="SAM" id="Phobius"/>
    </source>
</evidence>
<keyword evidence="2" id="KW-0732">Signal</keyword>
<feature type="transmembrane region" description="Helical" evidence="1">
    <location>
        <begin position="107"/>
        <end position="125"/>
    </location>
</feature>
<evidence type="ECO:0000313" key="3">
    <source>
        <dbReference type="EMBL" id="PWG64525.1"/>
    </source>
</evidence>
<dbReference type="AlphaFoldDB" id="A0A2U2N5P0"/>
<dbReference type="EMBL" id="QFFI01000005">
    <property type="protein sequence ID" value="PWG64525.1"/>
    <property type="molecule type" value="Genomic_DNA"/>
</dbReference>
<evidence type="ECO:0000256" key="2">
    <source>
        <dbReference type="SAM" id="SignalP"/>
    </source>
</evidence>
<name>A0A2U2N5P0_9GAMM</name>
<evidence type="ECO:0000313" key="4">
    <source>
        <dbReference type="Proteomes" id="UP000245474"/>
    </source>
</evidence>
<dbReference type="OrthoDB" id="6366009at2"/>
<proteinExistence type="predicted"/>